<keyword evidence="3 9" id="KW-0813">Transport</keyword>
<evidence type="ECO:0000256" key="2">
    <source>
        <dbReference type="ARBA" id="ARBA00006375"/>
    </source>
</evidence>
<name>A0AAD5STU1_9FUNG</name>
<comment type="caution">
    <text evidence="10">The sequence shown here is derived from an EMBL/GenBank/DDBJ whole genome shotgun (WGS) entry which is preliminary data.</text>
</comment>
<proteinExistence type="inferred from homology"/>
<dbReference type="PROSITE" id="PS50920">
    <property type="entry name" value="SOLCAR"/>
    <property type="match status" value="1"/>
</dbReference>
<gene>
    <name evidence="10" type="primary">MRS3/4_1</name>
    <name evidence="10" type="ORF">HK100_003820</name>
</gene>
<evidence type="ECO:0000256" key="9">
    <source>
        <dbReference type="RuleBase" id="RU000488"/>
    </source>
</evidence>
<dbReference type="Gene3D" id="1.50.40.10">
    <property type="entry name" value="Mitochondrial carrier domain"/>
    <property type="match status" value="1"/>
</dbReference>
<comment type="subcellular location">
    <subcellularLocation>
        <location evidence="1">Mitochondrion membrane</location>
        <topology evidence="1">Multi-pass membrane protein</topology>
    </subcellularLocation>
</comment>
<organism evidence="10 11">
    <name type="scientific">Physocladia obscura</name>
    <dbReference type="NCBI Taxonomy" id="109957"/>
    <lineage>
        <taxon>Eukaryota</taxon>
        <taxon>Fungi</taxon>
        <taxon>Fungi incertae sedis</taxon>
        <taxon>Chytridiomycota</taxon>
        <taxon>Chytridiomycota incertae sedis</taxon>
        <taxon>Chytridiomycetes</taxon>
        <taxon>Chytridiales</taxon>
        <taxon>Chytriomycetaceae</taxon>
        <taxon>Physocladia</taxon>
    </lineage>
</organism>
<evidence type="ECO:0000256" key="4">
    <source>
        <dbReference type="ARBA" id="ARBA00022692"/>
    </source>
</evidence>
<dbReference type="PANTHER" id="PTHR45758">
    <property type="entry name" value="MITOFERRIN-1-RELATED"/>
    <property type="match status" value="1"/>
</dbReference>
<reference evidence="10" key="1">
    <citation type="submission" date="2020-05" db="EMBL/GenBank/DDBJ databases">
        <title>Phylogenomic resolution of chytrid fungi.</title>
        <authorList>
            <person name="Stajich J.E."/>
            <person name="Amses K."/>
            <person name="Simmons R."/>
            <person name="Seto K."/>
            <person name="Myers J."/>
            <person name="Bonds A."/>
            <person name="Quandt C.A."/>
            <person name="Barry K."/>
            <person name="Liu P."/>
            <person name="Grigoriev I."/>
            <person name="Longcore J.E."/>
            <person name="James T.Y."/>
        </authorList>
    </citation>
    <scope>NUCLEOTIDE SEQUENCE</scope>
    <source>
        <strain evidence="10">JEL0513</strain>
    </source>
</reference>
<evidence type="ECO:0000256" key="6">
    <source>
        <dbReference type="ARBA" id="ARBA00023128"/>
    </source>
</evidence>
<evidence type="ECO:0000313" key="10">
    <source>
        <dbReference type="EMBL" id="KAJ3105803.1"/>
    </source>
</evidence>
<keyword evidence="5" id="KW-1133">Transmembrane helix</keyword>
<keyword evidence="6" id="KW-0496">Mitochondrion</keyword>
<dbReference type="Proteomes" id="UP001211907">
    <property type="component" value="Unassembled WGS sequence"/>
</dbReference>
<dbReference type="GO" id="GO:0048250">
    <property type="term" value="P:iron import into the mitochondrion"/>
    <property type="evidence" value="ECO:0007669"/>
    <property type="project" value="TreeGrafter"/>
</dbReference>
<evidence type="ECO:0000313" key="11">
    <source>
        <dbReference type="Proteomes" id="UP001211907"/>
    </source>
</evidence>
<feature type="repeat" description="Solcar" evidence="8">
    <location>
        <begin position="26"/>
        <end position="122"/>
    </location>
</feature>
<keyword evidence="4 8" id="KW-0812">Transmembrane</keyword>
<dbReference type="SUPFAM" id="SSF103506">
    <property type="entry name" value="Mitochondrial carrier"/>
    <property type="match status" value="1"/>
</dbReference>
<protein>
    <submittedName>
        <fullName evidence="10">Fe(2+) transporter</fullName>
    </submittedName>
</protein>
<dbReference type="InterPro" id="IPR018108">
    <property type="entry name" value="MCP_transmembrane"/>
</dbReference>
<dbReference type="GO" id="GO:0015093">
    <property type="term" value="F:ferrous iron transmembrane transporter activity"/>
    <property type="evidence" value="ECO:0007669"/>
    <property type="project" value="TreeGrafter"/>
</dbReference>
<dbReference type="AlphaFoldDB" id="A0AAD5STU1"/>
<dbReference type="PANTHER" id="PTHR45758:SF4">
    <property type="entry name" value="MITOFERRIN-1"/>
    <property type="match status" value="1"/>
</dbReference>
<evidence type="ECO:0000256" key="3">
    <source>
        <dbReference type="ARBA" id="ARBA00022448"/>
    </source>
</evidence>
<dbReference type="EMBL" id="JADGJH010001983">
    <property type="protein sequence ID" value="KAJ3105803.1"/>
    <property type="molecule type" value="Genomic_DNA"/>
</dbReference>
<dbReference type="InterPro" id="IPR023395">
    <property type="entry name" value="MCP_dom_sf"/>
</dbReference>
<evidence type="ECO:0000256" key="1">
    <source>
        <dbReference type="ARBA" id="ARBA00004225"/>
    </source>
</evidence>
<evidence type="ECO:0000256" key="8">
    <source>
        <dbReference type="PROSITE-ProRule" id="PRU00282"/>
    </source>
</evidence>
<accession>A0AAD5STU1</accession>
<keyword evidence="11" id="KW-1185">Reference proteome</keyword>
<dbReference type="GO" id="GO:0031966">
    <property type="term" value="C:mitochondrial membrane"/>
    <property type="evidence" value="ECO:0007669"/>
    <property type="project" value="UniProtKB-SubCell"/>
</dbReference>
<dbReference type="Pfam" id="PF00153">
    <property type="entry name" value="Mito_carr"/>
    <property type="match status" value="1"/>
</dbReference>
<evidence type="ECO:0000256" key="5">
    <source>
        <dbReference type="ARBA" id="ARBA00022989"/>
    </source>
</evidence>
<keyword evidence="7 8" id="KW-0472">Membrane</keyword>
<comment type="similarity">
    <text evidence="2 9">Belongs to the mitochondrial carrier (TC 2.A.29) family.</text>
</comment>
<evidence type="ECO:0000256" key="7">
    <source>
        <dbReference type="ARBA" id="ARBA00023136"/>
    </source>
</evidence>
<sequence>MNIPYQSVHFAAYEHFKARFNPSKSYDPLSHCMAGGLAGGMAAAVTTPLDVVKTVLQTRGCTCLTEDAAALRRVAGFSDAARFIYERRGGVRGFFRGLGPRVMAHVPATAISWTTYEFLKMAILSETNYEIA</sequence>